<keyword evidence="5 7" id="KW-1133">Transmembrane helix</keyword>
<gene>
    <name evidence="8" type="ORF">QWY31_04765</name>
</gene>
<sequence>MLYVVITFFFLSVLLYLLLGGADFGAGIVELFTSRKNQEQTRRIAYRAIGPVWEANHMWLIIAIVILFVGFPRIYSIMSTHLHIPLLLMLMGITARGTAFVFRNYDAVKDHMQDLYNRIFIYSSFITPLFLGIIAGAMLSTRIDLQASSFQEAYLFPWLNIFSISVGFFTVSICGFLAAVFLVGEAEKEREKQRFARKAFWLNGITVALGAWVFLIAEWENHSLLQLLLNHPISLIAIGLATVSQPALWYFLQQRKALLSRLAAGFQVSMILGALGFAYFPNIILLADGTGLSLLSTAAPEATLRALGLALLLGSLFILPALFFLFCIFTKKEK</sequence>
<evidence type="ECO:0000313" key="9">
    <source>
        <dbReference type="Proteomes" id="UP001168552"/>
    </source>
</evidence>
<feature type="transmembrane region" description="Helical" evidence="7">
    <location>
        <begin position="6"/>
        <end position="32"/>
    </location>
</feature>
<dbReference type="Pfam" id="PF02322">
    <property type="entry name" value="Cyt_bd_oxida_II"/>
    <property type="match status" value="1"/>
</dbReference>
<protein>
    <submittedName>
        <fullName evidence="8">Cytochrome d ubiquinol oxidase subunit II</fullName>
    </submittedName>
</protein>
<reference evidence="8" key="1">
    <citation type="submission" date="2023-06" db="EMBL/GenBank/DDBJ databases">
        <title>Cytophagales bacterium Strain LB-30, isolated from soil.</title>
        <authorList>
            <person name="Liu B."/>
        </authorList>
    </citation>
    <scope>NUCLEOTIDE SEQUENCE</scope>
    <source>
        <strain evidence="8">LB-30</strain>
    </source>
</reference>
<dbReference type="PANTHER" id="PTHR43141">
    <property type="entry name" value="CYTOCHROME BD2 SUBUNIT II"/>
    <property type="match status" value="1"/>
</dbReference>
<keyword evidence="6 7" id="KW-0472">Membrane</keyword>
<dbReference type="PANTHER" id="PTHR43141:SF4">
    <property type="entry name" value="CYTOCHROME BD2 SUBUNIT II"/>
    <property type="match status" value="1"/>
</dbReference>
<keyword evidence="9" id="KW-1185">Reference proteome</keyword>
<comment type="caution">
    <text evidence="8">The sequence shown here is derived from an EMBL/GenBank/DDBJ whole genome shotgun (WGS) entry which is preliminary data.</text>
</comment>
<dbReference type="RefSeq" id="WP_320003326.1">
    <property type="nucleotide sequence ID" value="NZ_JAUHJS010000002.1"/>
</dbReference>
<evidence type="ECO:0000256" key="3">
    <source>
        <dbReference type="ARBA" id="ARBA00022475"/>
    </source>
</evidence>
<feature type="transmembrane region" description="Helical" evidence="7">
    <location>
        <begin position="264"/>
        <end position="287"/>
    </location>
</feature>
<name>A0ABT8F2W8_9BACT</name>
<dbReference type="EMBL" id="JAUHJS010000002">
    <property type="protein sequence ID" value="MDN4164800.1"/>
    <property type="molecule type" value="Genomic_DNA"/>
</dbReference>
<feature type="transmembrane region" description="Helical" evidence="7">
    <location>
        <begin position="195"/>
        <end position="217"/>
    </location>
</feature>
<proteinExistence type="inferred from homology"/>
<feature type="transmembrane region" description="Helical" evidence="7">
    <location>
        <begin position="307"/>
        <end position="329"/>
    </location>
</feature>
<evidence type="ECO:0000313" key="8">
    <source>
        <dbReference type="EMBL" id="MDN4164800.1"/>
    </source>
</evidence>
<feature type="transmembrane region" description="Helical" evidence="7">
    <location>
        <begin position="158"/>
        <end position="183"/>
    </location>
</feature>
<evidence type="ECO:0000256" key="2">
    <source>
        <dbReference type="ARBA" id="ARBA00007543"/>
    </source>
</evidence>
<evidence type="ECO:0000256" key="5">
    <source>
        <dbReference type="ARBA" id="ARBA00022989"/>
    </source>
</evidence>
<dbReference type="InterPro" id="IPR003317">
    <property type="entry name" value="Cyt-d_oxidase_su2"/>
</dbReference>
<evidence type="ECO:0000256" key="6">
    <source>
        <dbReference type="ARBA" id="ARBA00023136"/>
    </source>
</evidence>
<feature type="transmembrane region" description="Helical" evidence="7">
    <location>
        <begin position="115"/>
        <end position="138"/>
    </location>
</feature>
<comment type="similarity">
    <text evidence="2">Belongs to the cytochrome ubiquinol oxidase subunit 2 family.</text>
</comment>
<dbReference type="Proteomes" id="UP001168552">
    <property type="component" value="Unassembled WGS sequence"/>
</dbReference>
<comment type="subcellular location">
    <subcellularLocation>
        <location evidence="1">Cell membrane</location>
        <topology evidence="1">Multi-pass membrane protein</topology>
    </subcellularLocation>
</comment>
<feature type="transmembrane region" description="Helical" evidence="7">
    <location>
        <begin position="82"/>
        <end position="103"/>
    </location>
</feature>
<organism evidence="8 9">
    <name type="scientific">Shiella aurantiaca</name>
    <dbReference type="NCBI Taxonomy" id="3058365"/>
    <lineage>
        <taxon>Bacteria</taxon>
        <taxon>Pseudomonadati</taxon>
        <taxon>Bacteroidota</taxon>
        <taxon>Cytophagia</taxon>
        <taxon>Cytophagales</taxon>
        <taxon>Shiellaceae</taxon>
        <taxon>Shiella</taxon>
    </lineage>
</organism>
<keyword evidence="3" id="KW-1003">Cell membrane</keyword>
<feature type="transmembrane region" description="Helical" evidence="7">
    <location>
        <begin position="44"/>
        <end position="70"/>
    </location>
</feature>
<accession>A0ABT8F2W8</accession>
<evidence type="ECO:0000256" key="1">
    <source>
        <dbReference type="ARBA" id="ARBA00004651"/>
    </source>
</evidence>
<evidence type="ECO:0000256" key="7">
    <source>
        <dbReference type="SAM" id="Phobius"/>
    </source>
</evidence>
<keyword evidence="4 7" id="KW-0812">Transmembrane</keyword>
<evidence type="ECO:0000256" key="4">
    <source>
        <dbReference type="ARBA" id="ARBA00022692"/>
    </source>
</evidence>
<feature type="transmembrane region" description="Helical" evidence="7">
    <location>
        <begin position="229"/>
        <end position="252"/>
    </location>
</feature>